<dbReference type="Proteomes" id="UP000261540">
    <property type="component" value="Unplaced"/>
</dbReference>
<dbReference type="PANTHER" id="PTHR43313:SF47">
    <property type="entry name" value="RETINOL DEHYDROGENASE 7"/>
    <property type="match status" value="1"/>
</dbReference>
<proteinExistence type="inferred from homology"/>
<dbReference type="PROSITE" id="PS00061">
    <property type="entry name" value="ADH_SHORT"/>
    <property type="match status" value="1"/>
</dbReference>
<dbReference type="InterPro" id="IPR002347">
    <property type="entry name" value="SDR_fam"/>
</dbReference>
<dbReference type="AlphaFoldDB" id="A0A3B3Q9H1"/>
<dbReference type="Ensembl" id="ENSPKIT00000025973.1">
    <property type="protein sequence ID" value="ENSPKIP00000002036.1"/>
    <property type="gene ID" value="ENSPKIG00000019934.1"/>
</dbReference>
<evidence type="ECO:0000313" key="5">
    <source>
        <dbReference type="Ensembl" id="ENSPKIP00000002036.1"/>
    </source>
</evidence>
<dbReference type="SUPFAM" id="SSF51735">
    <property type="entry name" value="NAD(P)-binding Rossmann-fold domains"/>
    <property type="match status" value="1"/>
</dbReference>
<keyword evidence="2" id="KW-0560">Oxidoreductase</keyword>
<dbReference type="PRINTS" id="PR00080">
    <property type="entry name" value="SDRFAMILY"/>
</dbReference>
<reference evidence="5" key="2">
    <citation type="submission" date="2025-09" db="UniProtKB">
        <authorList>
            <consortium name="Ensembl"/>
        </authorList>
    </citation>
    <scope>IDENTIFICATION</scope>
</reference>
<dbReference type="InterPro" id="IPR020904">
    <property type="entry name" value="Sc_DH/Rdtase_CS"/>
</dbReference>
<dbReference type="FunFam" id="3.40.50.720:FF:000074">
    <property type="entry name" value="Retinol dehydrogenase type 1"/>
    <property type="match status" value="1"/>
</dbReference>
<keyword evidence="4" id="KW-1133">Transmembrane helix</keyword>
<keyword evidence="6" id="KW-1185">Reference proteome</keyword>
<evidence type="ECO:0000256" key="4">
    <source>
        <dbReference type="SAM" id="Phobius"/>
    </source>
</evidence>
<keyword evidence="4" id="KW-0472">Membrane</keyword>
<dbReference type="Pfam" id="PF00106">
    <property type="entry name" value="adh_short"/>
    <property type="match status" value="1"/>
</dbReference>
<protein>
    <submittedName>
        <fullName evidence="5">Retinol dehydrogenase 1</fullName>
    </submittedName>
</protein>
<dbReference type="InterPro" id="IPR036291">
    <property type="entry name" value="NAD(P)-bd_dom_sf"/>
</dbReference>
<feature type="transmembrane region" description="Helical" evidence="4">
    <location>
        <begin position="20"/>
        <end position="46"/>
    </location>
</feature>
<organism evidence="5 6">
    <name type="scientific">Paramormyrops kingsleyae</name>
    <dbReference type="NCBI Taxonomy" id="1676925"/>
    <lineage>
        <taxon>Eukaryota</taxon>
        <taxon>Metazoa</taxon>
        <taxon>Chordata</taxon>
        <taxon>Craniata</taxon>
        <taxon>Vertebrata</taxon>
        <taxon>Euteleostomi</taxon>
        <taxon>Actinopterygii</taxon>
        <taxon>Neopterygii</taxon>
        <taxon>Teleostei</taxon>
        <taxon>Osteoglossocephala</taxon>
        <taxon>Osteoglossomorpha</taxon>
        <taxon>Osteoglossiformes</taxon>
        <taxon>Mormyridae</taxon>
        <taxon>Paramormyrops</taxon>
    </lineage>
</organism>
<dbReference type="PANTHER" id="PTHR43313">
    <property type="entry name" value="SHORT-CHAIN DEHYDROGENASE/REDUCTASE FAMILY 9C"/>
    <property type="match status" value="1"/>
</dbReference>
<dbReference type="STRING" id="1676925.ENSPKIP00000002036"/>
<dbReference type="PRINTS" id="PR00081">
    <property type="entry name" value="GDHRDH"/>
</dbReference>
<dbReference type="GO" id="GO:0008202">
    <property type="term" value="P:steroid metabolic process"/>
    <property type="evidence" value="ECO:0007669"/>
    <property type="project" value="TreeGrafter"/>
</dbReference>
<sequence>MHSAFYPFTHLVPHSLLKLGLVLLFSNPVLLCILATFAVVTLAWYIRDSLKVDSITEKFVLVTGCDSGFGNLLAHQLDQKGFHVIATCLTEKGCMDLKAETSWRLKAVLIPVSNTLSHAGLWGLVNNAGRSIPVGPSEWMQMEDFRNILNVNLFGLIELTLKLLPLLKKARGRVVNVSSVMGRLVLTGGGYCVSKWAVESFSDSLRRDMRHFGVKVSIIEPGFFKTAVTNVNLIDADLRRLWDQLHIDVKETYGEKYLQNCDLLCSKDISKVTHCMEHALTARHPRSRYTAGWDARLIWLPISYLPSFMADFIINMLELLVPDYTHAPPSIYKLKVARVLRRRVHK</sequence>
<evidence type="ECO:0000313" key="6">
    <source>
        <dbReference type="Proteomes" id="UP000261540"/>
    </source>
</evidence>
<comment type="similarity">
    <text evidence="1 3">Belongs to the short-chain dehydrogenases/reductases (SDR) family.</text>
</comment>
<dbReference type="GeneTree" id="ENSGT00940000164857"/>
<evidence type="ECO:0000256" key="1">
    <source>
        <dbReference type="ARBA" id="ARBA00006484"/>
    </source>
</evidence>
<evidence type="ECO:0000256" key="3">
    <source>
        <dbReference type="RuleBase" id="RU000363"/>
    </source>
</evidence>
<accession>A0A3B3Q9H1</accession>
<reference evidence="5" key="1">
    <citation type="submission" date="2025-08" db="UniProtKB">
        <authorList>
            <consortium name="Ensembl"/>
        </authorList>
    </citation>
    <scope>IDENTIFICATION</scope>
</reference>
<keyword evidence="4" id="KW-0812">Transmembrane</keyword>
<name>A0A3B3Q9H1_9TELE</name>
<evidence type="ECO:0000256" key="2">
    <source>
        <dbReference type="ARBA" id="ARBA00023002"/>
    </source>
</evidence>
<dbReference type="GO" id="GO:0016491">
    <property type="term" value="F:oxidoreductase activity"/>
    <property type="evidence" value="ECO:0007669"/>
    <property type="project" value="UniProtKB-KW"/>
</dbReference>
<dbReference type="Gene3D" id="3.40.50.720">
    <property type="entry name" value="NAD(P)-binding Rossmann-like Domain"/>
    <property type="match status" value="1"/>
</dbReference>